<dbReference type="AlphaFoldDB" id="A0AAN7B5P0"/>
<feature type="non-terminal residue" evidence="2">
    <location>
        <position position="748"/>
    </location>
</feature>
<dbReference type="PANTHER" id="PTHR24359:SF37">
    <property type="entry name" value="PROTEIN KINASE DOMAIN-CONTAINING PROTEIN"/>
    <property type="match status" value="1"/>
</dbReference>
<sequence>MDNSPPWIPDMNITASVEDATVAETVTDCQTPVECPAMDRNTPTIKTTVHRRGGTGTMGNELRAAARLSTFGDGKKFIPLDKFRQIVSPESVQRELDSGRDTEANSFKTVQDIFANPGYTKIFAILSLINQVQDIAVFLQAELTDDDLPFHRTFGQSSGRTALFPDLLVRGWPEPILQAFEKYQWMLLAPVFDLSPHKLSHYKIDDDACLPFMLDANDRNSAPREGGFSEVWKVIIDRSHVKSYNRDEVAQAQGVNTYAIKRLHPEASADSFIAERKVFEWLSGSSTQHLIRLLATYEHKGRYHFILPWANGTLFDMWENTSPPPTITASSALWFADQVQGLVEGLLAIHRPRTVHDKMEKGEFYGRHGDITPTNILWLKDRHDDAFGTHGGRLVISDFGLTEFYQKDTMRGTKAQTVAYTATYRPPECDIGDQPATGSYDIWVLGCVLLEFVTWYVGGWDSLLEFENLRVQNDTDVEGLKEDKFFVTVQGKSIRTARVKQDIIEWSDRIRDHTRCTRYMDDMISMIMSGMLQVDPRDRITTEDLLRDVREMREKCNHDALYFSQAGLPPDDPTLTDSVTAYTCPFRKRNPLKFSVTDHTTCALSSYPDIPQVKKHVLSAHMRPNDADPHTADEFELGVSAEACDKLRNRKTGHQILEWNTLWAVLFPNDTVIPTGEYEPVIEDHEVHRKFLKGSGLFRALFRTIESTRENTARSDIGSGPIADDWHIARAVISQQLGFRTLTGSSSQ</sequence>
<gene>
    <name evidence="2" type="ORF">QBC37DRAFT_348522</name>
</gene>
<dbReference type="InterPro" id="IPR011009">
    <property type="entry name" value="Kinase-like_dom_sf"/>
</dbReference>
<reference evidence="2" key="1">
    <citation type="journal article" date="2023" name="Mol. Phylogenet. Evol.">
        <title>Genome-scale phylogeny and comparative genomics of the fungal order Sordariales.</title>
        <authorList>
            <person name="Hensen N."/>
            <person name="Bonometti L."/>
            <person name="Westerberg I."/>
            <person name="Brannstrom I.O."/>
            <person name="Guillou S."/>
            <person name="Cros-Aarteil S."/>
            <person name="Calhoun S."/>
            <person name="Haridas S."/>
            <person name="Kuo A."/>
            <person name="Mondo S."/>
            <person name="Pangilinan J."/>
            <person name="Riley R."/>
            <person name="LaButti K."/>
            <person name="Andreopoulos B."/>
            <person name="Lipzen A."/>
            <person name="Chen C."/>
            <person name="Yan M."/>
            <person name="Daum C."/>
            <person name="Ng V."/>
            <person name="Clum A."/>
            <person name="Steindorff A."/>
            <person name="Ohm R.A."/>
            <person name="Martin F."/>
            <person name="Silar P."/>
            <person name="Natvig D.O."/>
            <person name="Lalanne C."/>
            <person name="Gautier V."/>
            <person name="Ament-Velasquez S.L."/>
            <person name="Kruys A."/>
            <person name="Hutchinson M.I."/>
            <person name="Powell A.J."/>
            <person name="Barry K."/>
            <person name="Miller A.N."/>
            <person name="Grigoriev I.V."/>
            <person name="Debuchy R."/>
            <person name="Gladieux P."/>
            <person name="Hiltunen Thoren M."/>
            <person name="Johannesson H."/>
        </authorList>
    </citation>
    <scope>NUCLEOTIDE SEQUENCE</scope>
    <source>
        <strain evidence="2">PSN293</strain>
    </source>
</reference>
<comment type="caution">
    <text evidence="2">The sequence shown here is derived from an EMBL/GenBank/DDBJ whole genome shotgun (WGS) entry which is preliminary data.</text>
</comment>
<dbReference type="SUPFAM" id="SSF56112">
    <property type="entry name" value="Protein kinase-like (PK-like)"/>
    <property type="match status" value="1"/>
</dbReference>
<keyword evidence="2" id="KW-0808">Transferase</keyword>
<dbReference type="InterPro" id="IPR000719">
    <property type="entry name" value="Prot_kinase_dom"/>
</dbReference>
<dbReference type="SMART" id="SM00220">
    <property type="entry name" value="S_TKc"/>
    <property type="match status" value="1"/>
</dbReference>
<dbReference type="EMBL" id="MU858154">
    <property type="protein sequence ID" value="KAK4211239.1"/>
    <property type="molecule type" value="Genomic_DNA"/>
</dbReference>
<feature type="domain" description="Protein kinase" evidence="1">
    <location>
        <begin position="217"/>
        <end position="561"/>
    </location>
</feature>
<accession>A0AAN7B5P0</accession>
<proteinExistence type="predicted"/>
<evidence type="ECO:0000259" key="1">
    <source>
        <dbReference type="PROSITE" id="PS50011"/>
    </source>
</evidence>
<organism evidence="2 3">
    <name type="scientific">Rhypophila decipiens</name>
    <dbReference type="NCBI Taxonomy" id="261697"/>
    <lineage>
        <taxon>Eukaryota</taxon>
        <taxon>Fungi</taxon>
        <taxon>Dikarya</taxon>
        <taxon>Ascomycota</taxon>
        <taxon>Pezizomycotina</taxon>
        <taxon>Sordariomycetes</taxon>
        <taxon>Sordariomycetidae</taxon>
        <taxon>Sordariales</taxon>
        <taxon>Naviculisporaceae</taxon>
        <taxon>Rhypophila</taxon>
    </lineage>
</organism>
<protein>
    <submittedName>
        <fullName evidence="2">Kinase-like domain-containing protein</fullName>
    </submittedName>
</protein>
<dbReference type="Pfam" id="PF00069">
    <property type="entry name" value="Pkinase"/>
    <property type="match status" value="1"/>
</dbReference>
<dbReference type="Proteomes" id="UP001301769">
    <property type="component" value="Unassembled WGS sequence"/>
</dbReference>
<reference evidence="2" key="2">
    <citation type="submission" date="2023-05" db="EMBL/GenBank/DDBJ databases">
        <authorList>
            <consortium name="Lawrence Berkeley National Laboratory"/>
            <person name="Steindorff A."/>
            <person name="Hensen N."/>
            <person name="Bonometti L."/>
            <person name="Westerberg I."/>
            <person name="Brannstrom I.O."/>
            <person name="Guillou S."/>
            <person name="Cros-Aarteil S."/>
            <person name="Calhoun S."/>
            <person name="Haridas S."/>
            <person name="Kuo A."/>
            <person name="Mondo S."/>
            <person name="Pangilinan J."/>
            <person name="Riley R."/>
            <person name="Labutti K."/>
            <person name="Andreopoulos B."/>
            <person name="Lipzen A."/>
            <person name="Chen C."/>
            <person name="Yanf M."/>
            <person name="Daum C."/>
            <person name="Ng V."/>
            <person name="Clum A."/>
            <person name="Ohm R."/>
            <person name="Martin F."/>
            <person name="Silar P."/>
            <person name="Natvig D."/>
            <person name="Lalanne C."/>
            <person name="Gautier V."/>
            <person name="Ament-Velasquez S.L."/>
            <person name="Kruys A."/>
            <person name="Hutchinson M.I."/>
            <person name="Powell A.J."/>
            <person name="Barry K."/>
            <person name="Miller A.N."/>
            <person name="Grigoriev I.V."/>
            <person name="Debuchy R."/>
            <person name="Gladieux P."/>
            <person name="Thoren M.H."/>
            <person name="Johannesson H."/>
        </authorList>
    </citation>
    <scope>NUCLEOTIDE SEQUENCE</scope>
    <source>
        <strain evidence="2">PSN293</strain>
    </source>
</reference>
<keyword evidence="3" id="KW-1185">Reference proteome</keyword>
<dbReference type="PROSITE" id="PS50011">
    <property type="entry name" value="PROTEIN_KINASE_DOM"/>
    <property type="match status" value="1"/>
</dbReference>
<evidence type="ECO:0000313" key="2">
    <source>
        <dbReference type="EMBL" id="KAK4211239.1"/>
    </source>
</evidence>
<dbReference type="GO" id="GO:0004674">
    <property type="term" value="F:protein serine/threonine kinase activity"/>
    <property type="evidence" value="ECO:0007669"/>
    <property type="project" value="TreeGrafter"/>
</dbReference>
<keyword evidence="2" id="KW-0418">Kinase</keyword>
<name>A0AAN7B5P0_9PEZI</name>
<dbReference type="GO" id="GO:0005524">
    <property type="term" value="F:ATP binding"/>
    <property type="evidence" value="ECO:0007669"/>
    <property type="project" value="InterPro"/>
</dbReference>
<evidence type="ECO:0000313" key="3">
    <source>
        <dbReference type="Proteomes" id="UP001301769"/>
    </source>
</evidence>
<dbReference type="Gene3D" id="1.10.510.10">
    <property type="entry name" value="Transferase(Phosphotransferase) domain 1"/>
    <property type="match status" value="1"/>
</dbReference>
<dbReference type="PANTHER" id="PTHR24359">
    <property type="entry name" value="SERINE/THREONINE-PROTEIN KINASE SBK1"/>
    <property type="match status" value="1"/>
</dbReference>